<name>A0ABU6IIQ1_9ACTN</name>
<dbReference type="SUPFAM" id="SSF46785">
    <property type="entry name" value="Winged helix' DNA-binding domain"/>
    <property type="match status" value="1"/>
</dbReference>
<dbReference type="Gene3D" id="1.10.10.10">
    <property type="entry name" value="Winged helix-like DNA-binding domain superfamily/Winged helix DNA-binding domain"/>
    <property type="match status" value="1"/>
</dbReference>
<dbReference type="CDD" id="cd07377">
    <property type="entry name" value="WHTH_GntR"/>
    <property type="match status" value="1"/>
</dbReference>
<feature type="compositionally biased region" description="Basic and acidic residues" evidence="4">
    <location>
        <begin position="168"/>
        <end position="177"/>
    </location>
</feature>
<feature type="region of interest" description="Disordered" evidence="4">
    <location>
        <begin position="138"/>
        <end position="177"/>
    </location>
</feature>
<dbReference type="Pfam" id="PF00392">
    <property type="entry name" value="GntR"/>
    <property type="match status" value="1"/>
</dbReference>
<dbReference type="InterPro" id="IPR000524">
    <property type="entry name" value="Tscrpt_reg_HTH_GntR"/>
</dbReference>
<dbReference type="RefSeq" id="WP_338210501.1">
    <property type="nucleotide sequence ID" value="NZ_JAYMFF010000014.1"/>
</dbReference>
<keyword evidence="1" id="KW-0805">Transcription regulation</keyword>
<evidence type="ECO:0000313" key="7">
    <source>
        <dbReference type="Proteomes" id="UP001349994"/>
    </source>
</evidence>
<dbReference type="Proteomes" id="UP001349994">
    <property type="component" value="Unassembled WGS sequence"/>
</dbReference>
<dbReference type="PROSITE" id="PS50949">
    <property type="entry name" value="HTH_GNTR"/>
    <property type="match status" value="1"/>
</dbReference>
<dbReference type="InterPro" id="IPR036390">
    <property type="entry name" value="WH_DNA-bd_sf"/>
</dbReference>
<evidence type="ECO:0000256" key="3">
    <source>
        <dbReference type="ARBA" id="ARBA00023163"/>
    </source>
</evidence>
<sequence length="177" mass="19008">MVELGRTIPAGDLFDLDNASSLPVWLQLKNRFIYLITSGFYLPGDQLPTVRGLAAQVEVNYNTVSKVYQSLEEDGYIVSKRRQGAFVADVSDKPGVSASVMAEALTAEYLQRCTELGLSLEDIDAQFTAALVAAKAKRDKNGGTGHDTQEARRGRLVKFPDAPAEGAADERAAGNGA</sequence>
<keyword evidence="7" id="KW-1185">Reference proteome</keyword>
<keyword evidence="3" id="KW-0804">Transcription</keyword>
<dbReference type="InterPro" id="IPR036388">
    <property type="entry name" value="WH-like_DNA-bd_sf"/>
</dbReference>
<evidence type="ECO:0000256" key="1">
    <source>
        <dbReference type="ARBA" id="ARBA00023015"/>
    </source>
</evidence>
<protein>
    <submittedName>
        <fullName evidence="6">GntR family transcriptional regulator</fullName>
    </submittedName>
</protein>
<evidence type="ECO:0000313" key="6">
    <source>
        <dbReference type="EMBL" id="MEC4176284.1"/>
    </source>
</evidence>
<evidence type="ECO:0000256" key="2">
    <source>
        <dbReference type="ARBA" id="ARBA00023125"/>
    </source>
</evidence>
<evidence type="ECO:0000259" key="5">
    <source>
        <dbReference type="PROSITE" id="PS50949"/>
    </source>
</evidence>
<gene>
    <name evidence="6" type="ORF">VIN30_07460</name>
</gene>
<proteinExistence type="predicted"/>
<dbReference type="EMBL" id="JAYMFF010000014">
    <property type="protein sequence ID" value="MEC4176284.1"/>
    <property type="molecule type" value="Genomic_DNA"/>
</dbReference>
<organism evidence="6 7">
    <name type="scientific">Adlercreutzia wanghongyangiae</name>
    <dbReference type="NCBI Taxonomy" id="3111451"/>
    <lineage>
        <taxon>Bacteria</taxon>
        <taxon>Bacillati</taxon>
        <taxon>Actinomycetota</taxon>
        <taxon>Coriobacteriia</taxon>
        <taxon>Eggerthellales</taxon>
        <taxon>Eggerthellaceae</taxon>
        <taxon>Adlercreutzia</taxon>
    </lineage>
</organism>
<evidence type="ECO:0000256" key="4">
    <source>
        <dbReference type="SAM" id="MobiDB-lite"/>
    </source>
</evidence>
<dbReference type="PANTHER" id="PTHR38445:SF9">
    <property type="entry name" value="HTH-TYPE TRANSCRIPTIONAL REPRESSOR YTRA"/>
    <property type="match status" value="1"/>
</dbReference>
<dbReference type="SMART" id="SM00345">
    <property type="entry name" value="HTH_GNTR"/>
    <property type="match status" value="1"/>
</dbReference>
<comment type="caution">
    <text evidence="6">The sequence shown here is derived from an EMBL/GenBank/DDBJ whole genome shotgun (WGS) entry which is preliminary data.</text>
</comment>
<reference evidence="6 7" key="1">
    <citation type="submission" date="2024-01" db="EMBL/GenBank/DDBJ databases">
        <title>novel species in genus Adlercreutzia.</title>
        <authorList>
            <person name="Liu X."/>
        </authorList>
    </citation>
    <scope>NUCLEOTIDE SEQUENCE [LARGE SCALE GENOMIC DNA]</scope>
    <source>
        <strain evidence="6 7">R7</strain>
    </source>
</reference>
<dbReference type="PANTHER" id="PTHR38445">
    <property type="entry name" value="HTH-TYPE TRANSCRIPTIONAL REPRESSOR YTRA"/>
    <property type="match status" value="1"/>
</dbReference>
<feature type="domain" description="HTH gntR-type" evidence="5">
    <location>
        <begin position="22"/>
        <end position="90"/>
    </location>
</feature>
<keyword evidence="2" id="KW-0238">DNA-binding</keyword>
<accession>A0ABU6IIQ1</accession>